<organism evidence="2 3">
    <name type="scientific">Chelatococcus asaccharovorans</name>
    <dbReference type="NCBI Taxonomy" id="28210"/>
    <lineage>
        <taxon>Bacteria</taxon>
        <taxon>Pseudomonadati</taxon>
        <taxon>Pseudomonadota</taxon>
        <taxon>Alphaproteobacteria</taxon>
        <taxon>Hyphomicrobiales</taxon>
        <taxon>Chelatococcaceae</taxon>
        <taxon>Chelatococcus</taxon>
    </lineage>
</organism>
<dbReference type="PANTHER" id="PTHR36839">
    <property type="entry name" value="METALLO-BETA-LACTAMASE FAMILY PROTEIN (AFU_ORTHOLOGUE AFUA_5G12770)"/>
    <property type="match status" value="1"/>
</dbReference>
<dbReference type="PANTHER" id="PTHR36839:SF1">
    <property type="entry name" value="METALLO-BETA-LACTAMASE FAMILY PROTEIN (AFU_ORTHOLOGUE AFUA_5G12770)"/>
    <property type="match status" value="1"/>
</dbReference>
<dbReference type="SUPFAM" id="SSF56281">
    <property type="entry name" value="Metallo-hydrolase/oxidoreductase"/>
    <property type="match status" value="1"/>
</dbReference>
<gene>
    <name evidence="2" type="ORF">C7450_10242</name>
</gene>
<dbReference type="InterPro" id="IPR001279">
    <property type="entry name" value="Metallo-B-lactamas"/>
</dbReference>
<reference evidence="2 3" key="1">
    <citation type="submission" date="2018-05" db="EMBL/GenBank/DDBJ databases">
        <title>Genomic Encyclopedia of Type Strains, Phase IV (KMG-IV): sequencing the most valuable type-strain genomes for metagenomic binning, comparative biology and taxonomic classification.</title>
        <authorList>
            <person name="Goeker M."/>
        </authorList>
    </citation>
    <scope>NUCLEOTIDE SEQUENCE [LARGE SCALE GENOMIC DNA]</scope>
    <source>
        <strain evidence="2 3">DSM 6462</strain>
    </source>
</reference>
<dbReference type="InterPro" id="IPR036866">
    <property type="entry name" value="RibonucZ/Hydroxyglut_hydro"/>
</dbReference>
<comment type="caution">
    <text evidence="2">The sequence shown here is derived from an EMBL/GenBank/DDBJ whole genome shotgun (WGS) entry which is preliminary data.</text>
</comment>
<feature type="domain" description="Metallo-beta-lactamase" evidence="1">
    <location>
        <begin position="72"/>
        <end position="242"/>
    </location>
</feature>
<protein>
    <recommendedName>
        <fullName evidence="1">Metallo-beta-lactamase domain-containing protein</fullName>
    </recommendedName>
</protein>
<dbReference type="SMART" id="SM00849">
    <property type="entry name" value="Lactamase_B"/>
    <property type="match status" value="1"/>
</dbReference>
<proteinExistence type="predicted"/>
<name>A0A2V3UDW8_9HYPH</name>
<dbReference type="OrthoDB" id="2373347at2"/>
<dbReference type="Gene3D" id="3.60.15.10">
    <property type="entry name" value="Ribonuclease Z/Hydroxyacylglutathione hydrolase-like"/>
    <property type="match status" value="1"/>
</dbReference>
<sequence>MTAFICITCGTQYAPGDAPPHQCIICAEERQYVAVTGQAWTTLKRLQGSHMPIFRYEGELMAVGMAPAFAINQRALIVPSDGGNILWDLISLVSDAMVDLINGIGGIKAIAISHPHYYTTLVEWSHAFGGIPVYLNAADRQWVTRPDPCIVFWEGDRLEIAPGMTLVRTGGHFDGGTVMHWAAGAGGRGAILSGDLLQVVPDRRHLGFMRSYPNLIPLGAEAVKAIAARVAPFAYDAIYGAFWDRVIATGGKEAMAASVARHIDWLGRPAP</sequence>
<dbReference type="EMBL" id="QJJK01000002">
    <property type="protein sequence ID" value="PXW63127.1"/>
    <property type="molecule type" value="Genomic_DNA"/>
</dbReference>
<accession>A0A2V3UDW8</accession>
<dbReference type="Proteomes" id="UP000248021">
    <property type="component" value="Unassembled WGS sequence"/>
</dbReference>
<evidence type="ECO:0000313" key="3">
    <source>
        <dbReference type="Proteomes" id="UP000248021"/>
    </source>
</evidence>
<dbReference type="AlphaFoldDB" id="A0A2V3UDW8"/>
<keyword evidence="3" id="KW-1185">Reference proteome</keyword>
<evidence type="ECO:0000313" key="2">
    <source>
        <dbReference type="EMBL" id="PXW63127.1"/>
    </source>
</evidence>
<dbReference type="RefSeq" id="WP_110373301.1">
    <property type="nucleotide sequence ID" value="NZ_JAHBRY010000002.1"/>
</dbReference>
<evidence type="ECO:0000259" key="1">
    <source>
        <dbReference type="SMART" id="SM00849"/>
    </source>
</evidence>